<dbReference type="AlphaFoldDB" id="A0A0M2HMU1"/>
<organism evidence="2 3">
    <name type="scientific">Microbacterium trichothecenolyticum</name>
    <name type="common">Aureobacterium trichothecenolyticum</name>
    <dbReference type="NCBI Taxonomy" id="69370"/>
    <lineage>
        <taxon>Bacteria</taxon>
        <taxon>Bacillati</taxon>
        <taxon>Actinomycetota</taxon>
        <taxon>Actinomycetes</taxon>
        <taxon>Micrococcales</taxon>
        <taxon>Microbacteriaceae</taxon>
        <taxon>Microbacterium</taxon>
    </lineage>
</organism>
<dbReference type="PATRIC" id="fig|69370.6.peg.63"/>
<evidence type="ECO:0000313" key="3">
    <source>
        <dbReference type="Proteomes" id="UP000034098"/>
    </source>
</evidence>
<proteinExistence type="predicted"/>
<evidence type="ECO:0000313" key="2">
    <source>
        <dbReference type="EMBL" id="KJL45744.1"/>
    </source>
</evidence>
<sequence length="184" mass="20442">MTDYPDAPDPDQPDDEQQLGNDMAGNHPPPRPDAHAMPSQVLGVQIINWRTLPDNKAREAWEALRAWVEWFTVRYDIPLSTVPDCWYKHPALVEELSALHAAHTVSFDSRDTGLGPIGFHERLSLAVPRLTKAYAGGCARGHSTHTPRSWSSATDEQEWDAWTRTAHAHRDTPPGASPSKGARP</sequence>
<evidence type="ECO:0000256" key="1">
    <source>
        <dbReference type="SAM" id="MobiDB-lite"/>
    </source>
</evidence>
<feature type="compositionally biased region" description="Acidic residues" evidence="1">
    <location>
        <begin position="1"/>
        <end position="17"/>
    </location>
</feature>
<dbReference type="EMBL" id="JYJA01000011">
    <property type="protein sequence ID" value="KJL45744.1"/>
    <property type="molecule type" value="Genomic_DNA"/>
</dbReference>
<dbReference type="Proteomes" id="UP000034098">
    <property type="component" value="Unassembled WGS sequence"/>
</dbReference>
<feature type="compositionally biased region" description="Polar residues" evidence="1">
    <location>
        <begin position="144"/>
        <end position="154"/>
    </location>
</feature>
<accession>A0A0M2HMU1</accession>
<gene>
    <name evidence="2" type="ORF">RS82_00062</name>
</gene>
<comment type="caution">
    <text evidence="2">The sequence shown here is derived from an EMBL/GenBank/DDBJ whole genome shotgun (WGS) entry which is preliminary data.</text>
</comment>
<reference evidence="2 3" key="1">
    <citation type="submission" date="2015-02" db="EMBL/GenBank/DDBJ databases">
        <title>Draft genome sequences of ten Microbacterium spp. with emphasis on heavy metal contaminated environments.</title>
        <authorList>
            <person name="Corretto E."/>
        </authorList>
    </citation>
    <scope>NUCLEOTIDE SEQUENCE [LARGE SCALE GENOMIC DNA]</scope>
    <source>
        <strain evidence="2 3">DSM 8608</strain>
    </source>
</reference>
<feature type="region of interest" description="Disordered" evidence="1">
    <location>
        <begin position="1"/>
        <end position="36"/>
    </location>
</feature>
<name>A0A0M2HMU1_MICTR</name>
<dbReference type="RefSeq" id="WP_052676610.1">
    <property type="nucleotide sequence ID" value="NZ_JYJA01000011.1"/>
</dbReference>
<protein>
    <submittedName>
        <fullName evidence="2">Uncharacterized protein</fullName>
    </submittedName>
</protein>
<keyword evidence="3" id="KW-1185">Reference proteome</keyword>
<feature type="region of interest" description="Disordered" evidence="1">
    <location>
        <begin position="138"/>
        <end position="184"/>
    </location>
</feature>